<dbReference type="Gene3D" id="1.10.260.40">
    <property type="entry name" value="lambda repressor-like DNA-binding domains"/>
    <property type="match status" value="1"/>
</dbReference>
<dbReference type="PROSITE" id="PS50943">
    <property type="entry name" value="HTH_CROC1"/>
    <property type="match status" value="1"/>
</dbReference>
<protein>
    <submittedName>
        <fullName evidence="4">Helix-turn-helix transcriptional regulator</fullName>
    </submittedName>
</protein>
<evidence type="ECO:0000313" key="4">
    <source>
        <dbReference type="EMBL" id="MEQ2519847.1"/>
    </source>
</evidence>
<dbReference type="PANTHER" id="PTHR46558:SF3">
    <property type="entry name" value="TRANSCRIPTIONAL REGULATOR"/>
    <property type="match status" value="1"/>
</dbReference>
<dbReference type="SUPFAM" id="SSF47413">
    <property type="entry name" value="lambda repressor-like DNA-binding domains"/>
    <property type="match status" value="1"/>
</dbReference>
<dbReference type="EMBL" id="JBBMFA010000070">
    <property type="protein sequence ID" value="MEQ2519847.1"/>
    <property type="molecule type" value="Genomic_DNA"/>
</dbReference>
<keyword evidence="2" id="KW-0472">Membrane</keyword>
<dbReference type="InterPro" id="IPR010982">
    <property type="entry name" value="Lambda_DNA-bd_dom_sf"/>
</dbReference>
<name>A0ABV1GDC0_9FIRM</name>
<keyword evidence="2" id="KW-0812">Transmembrane</keyword>
<dbReference type="InterPro" id="IPR001387">
    <property type="entry name" value="Cro/C1-type_HTH"/>
</dbReference>
<dbReference type="PANTHER" id="PTHR46558">
    <property type="entry name" value="TRACRIPTIONAL REGULATORY PROTEIN-RELATED-RELATED"/>
    <property type="match status" value="1"/>
</dbReference>
<feature type="transmembrane region" description="Helical" evidence="2">
    <location>
        <begin position="150"/>
        <end position="176"/>
    </location>
</feature>
<organism evidence="4 5">
    <name type="scientific">Ruthenibacterium intestinale</name>
    <dbReference type="NCBI Taxonomy" id="3133163"/>
    <lineage>
        <taxon>Bacteria</taxon>
        <taxon>Bacillati</taxon>
        <taxon>Bacillota</taxon>
        <taxon>Clostridia</taxon>
        <taxon>Eubacteriales</taxon>
        <taxon>Oscillospiraceae</taxon>
        <taxon>Ruthenibacterium</taxon>
    </lineage>
</organism>
<proteinExistence type="predicted"/>
<evidence type="ECO:0000256" key="2">
    <source>
        <dbReference type="SAM" id="Phobius"/>
    </source>
</evidence>
<feature type="transmembrane region" description="Helical" evidence="2">
    <location>
        <begin position="255"/>
        <end position="275"/>
    </location>
</feature>
<feature type="transmembrane region" description="Helical" evidence="2">
    <location>
        <begin position="296"/>
        <end position="315"/>
    </location>
</feature>
<feature type="transmembrane region" description="Helical" evidence="2">
    <location>
        <begin position="110"/>
        <end position="129"/>
    </location>
</feature>
<feature type="transmembrane region" description="Helical" evidence="2">
    <location>
        <begin position="222"/>
        <end position="243"/>
    </location>
</feature>
<keyword evidence="1" id="KW-0238">DNA-binding</keyword>
<dbReference type="CDD" id="cd00093">
    <property type="entry name" value="HTH_XRE"/>
    <property type="match status" value="1"/>
</dbReference>
<comment type="caution">
    <text evidence="4">The sequence shown here is derived from an EMBL/GenBank/DDBJ whole genome shotgun (WGS) entry which is preliminary data.</text>
</comment>
<keyword evidence="2" id="KW-1133">Transmembrane helix</keyword>
<accession>A0ABV1GDC0</accession>
<reference evidence="4 5" key="1">
    <citation type="submission" date="2024-03" db="EMBL/GenBank/DDBJ databases">
        <title>Human intestinal bacterial collection.</title>
        <authorList>
            <person name="Pauvert C."/>
            <person name="Hitch T.C.A."/>
            <person name="Clavel T."/>
        </authorList>
    </citation>
    <scope>NUCLEOTIDE SEQUENCE [LARGE SCALE GENOMIC DNA]</scope>
    <source>
        <strain evidence="4 5">CLA-JM-H11</strain>
    </source>
</reference>
<evidence type="ECO:0000256" key="1">
    <source>
        <dbReference type="ARBA" id="ARBA00023125"/>
    </source>
</evidence>
<dbReference type="Proteomes" id="UP001477672">
    <property type="component" value="Unassembled WGS sequence"/>
</dbReference>
<dbReference type="SMART" id="SM00530">
    <property type="entry name" value="HTH_XRE"/>
    <property type="match status" value="1"/>
</dbReference>
<feature type="domain" description="HTH cro/C1-type" evidence="3">
    <location>
        <begin position="9"/>
        <end position="63"/>
    </location>
</feature>
<dbReference type="Pfam" id="PF01381">
    <property type="entry name" value="HTH_3"/>
    <property type="match status" value="1"/>
</dbReference>
<dbReference type="RefSeq" id="WP_349215281.1">
    <property type="nucleotide sequence ID" value="NZ_JBBMFA010000070.1"/>
</dbReference>
<sequence>MSKPLAEILRTARQNKSLTQEQLAAQLYVTRQTVSSWEKGRTEPDLETLRKVCRALDLSPEELLLGSSAPEGGSAALIRSASVCFWSMTVLCLLQGILACVLRSLTPGLYAGLLFLCQVTFYPIFSYMLRHRDYTLLAGYDANAAYDFPALRHMVALLHVSWAANGLLAAILGGLLFVLPPALPWLILVYMTNLCVTALVIENKYSEQVHLPGSRDRSLARMTKWSTLLGVLMLLTGVEWGVALCFVTDPQTLPIGPFLLSLFGQQICGGLLLFSQNRAARSAVNQGVESCPLTRTSRLSLAAYILLFLWMTWVLL</sequence>
<feature type="transmembrane region" description="Helical" evidence="2">
    <location>
        <begin position="182"/>
        <end position="201"/>
    </location>
</feature>
<feature type="transmembrane region" description="Helical" evidence="2">
    <location>
        <begin position="83"/>
        <end position="104"/>
    </location>
</feature>
<keyword evidence="5" id="KW-1185">Reference proteome</keyword>
<gene>
    <name evidence="4" type="ORF">WMO24_05285</name>
</gene>
<evidence type="ECO:0000313" key="5">
    <source>
        <dbReference type="Proteomes" id="UP001477672"/>
    </source>
</evidence>
<evidence type="ECO:0000259" key="3">
    <source>
        <dbReference type="PROSITE" id="PS50943"/>
    </source>
</evidence>